<evidence type="ECO:0000313" key="2">
    <source>
        <dbReference type="Proteomes" id="UP000552241"/>
    </source>
</evidence>
<dbReference type="RefSeq" id="WP_182043496.1">
    <property type="nucleotide sequence ID" value="NZ_JACDZE010000002.1"/>
</dbReference>
<proteinExistence type="predicted"/>
<reference evidence="1 2" key="1">
    <citation type="submission" date="2020-07" db="EMBL/GenBank/DDBJ databases">
        <title>Moheibacter lacus sp. nov., a member of the family Flavobacteriaceae isolated from freshwater lake sediment.</title>
        <authorList>
            <person name="Liu Y."/>
        </authorList>
    </citation>
    <scope>NUCLEOTIDE SEQUENCE [LARGE SCALE GENOMIC DNA]</scope>
    <source>
        <strain evidence="1 2">BDHS18</strain>
    </source>
</reference>
<dbReference type="Proteomes" id="UP000552241">
    <property type="component" value="Unassembled WGS sequence"/>
</dbReference>
<comment type="caution">
    <text evidence="1">The sequence shown here is derived from an EMBL/GenBank/DDBJ whole genome shotgun (WGS) entry which is preliminary data.</text>
</comment>
<dbReference type="Gene3D" id="3.30.370.10">
    <property type="entry name" value="Barstar-like"/>
    <property type="match status" value="1"/>
</dbReference>
<dbReference type="EMBL" id="JACDZE010000002">
    <property type="protein sequence ID" value="MBA5629888.1"/>
    <property type="molecule type" value="Genomic_DNA"/>
</dbReference>
<dbReference type="SUPFAM" id="SSF52038">
    <property type="entry name" value="Barstar-related"/>
    <property type="match status" value="1"/>
</dbReference>
<dbReference type="InterPro" id="IPR035905">
    <property type="entry name" value="Barstar-like_sf"/>
</dbReference>
<sequence length="131" mass="15008">MEKFKLEINGDDFQTIEGFYEELNRLLMQDEDWKLGVSLDAFDDLLYGGYGSLKGFDQLEIVWKNSAKSSLDLGLEATLNFYEEKLKNPDLFNQDFVQLKIADLKSGIGKTYFEILIEIISAHSAIQLVLE</sequence>
<evidence type="ECO:0000313" key="1">
    <source>
        <dbReference type="EMBL" id="MBA5629888.1"/>
    </source>
</evidence>
<keyword evidence="2" id="KW-1185">Reference proteome</keyword>
<organism evidence="1 2">
    <name type="scientific">Moheibacter lacus</name>
    <dbReference type="NCBI Taxonomy" id="2745851"/>
    <lineage>
        <taxon>Bacteria</taxon>
        <taxon>Pseudomonadati</taxon>
        <taxon>Bacteroidota</taxon>
        <taxon>Flavobacteriia</taxon>
        <taxon>Flavobacteriales</taxon>
        <taxon>Weeksellaceae</taxon>
        <taxon>Moheibacter</taxon>
    </lineage>
</organism>
<accession>A0A838ZKV5</accession>
<protein>
    <submittedName>
        <fullName evidence="1">Ribonuclease inhibitor</fullName>
    </submittedName>
</protein>
<name>A0A838ZKV5_9FLAO</name>
<dbReference type="AlphaFoldDB" id="A0A838ZKV5"/>
<gene>
    <name evidence="1" type="ORF">HU137_08920</name>
</gene>